<organism evidence="1 2">
    <name type="scientific">Streptomyces corynorhini</name>
    <dbReference type="NCBI Taxonomy" id="2282652"/>
    <lineage>
        <taxon>Bacteria</taxon>
        <taxon>Bacillati</taxon>
        <taxon>Actinomycetota</taxon>
        <taxon>Actinomycetes</taxon>
        <taxon>Kitasatosporales</taxon>
        <taxon>Streptomycetaceae</taxon>
        <taxon>Streptomyces</taxon>
    </lineage>
</organism>
<protein>
    <submittedName>
        <fullName evidence="1">Uncharacterized protein</fullName>
    </submittedName>
</protein>
<dbReference type="Proteomes" id="UP000253741">
    <property type="component" value="Unassembled WGS sequence"/>
</dbReference>
<evidence type="ECO:0000313" key="2">
    <source>
        <dbReference type="Proteomes" id="UP000253741"/>
    </source>
</evidence>
<comment type="caution">
    <text evidence="1">The sequence shown here is derived from an EMBL/GenBank/DDBJ whole genome shotgun (WGS) entry which is preliminary data.</text>
</comment>
<sequence length="103" mass="11587">MSEDAGQAVERACEGCGSRLRPSAPPRARFCSTACRARHWRRDLRLRKRVAAELDGAGRAECPECGTTWVAGVDRRSNAVYCSRRCVTRAWRARKESFGERSQ</sequence>
<gene>
    <name evidence="1" type="ORF">DVH02_18330</name>
</gene>
<reference evidence="1 2" key="1">
    <citation type="submission" date="2018-07" db="EMBL/GenBank/DDBJ databases">
        <title>Streptomyces species from bats.</title>
        <authorList>
            <person name="Dunlap C."/>
        </authorList>
    </citation>
    <scope>NUCLEOTIDE SEQUENCE [LARGE SCALE GENOMIC DNA]</scope>
    <source>
        <strain evidence="1 2">AC230</strain>
    </source>
</reference>
<proteinExistence type="predicted"/>
<dbReference type="EMBL" id="QQNA01000140">
    <property type="protein sequence ID" value="RDG36752.1"/>
    <property type="molecule type" value="Genomic_DNA"/>
</dbReference>
<name>A0A370B7X6_9ACTN</name>
<keyword evidence="2" id="KW-1185">Reference proteome</keyword>
<dbReference type="AlphaFoldDB" id="A0A370B7X6"/>
<accession>A0A370B7X6</accession>
<evidence type="ECO:0000313" key="1">
    <source>
        <dbReference type="EMBL" id="RDG36752.1"/>
    </source>
</evidence>